<dbReference type="PANTHER" id="PTHR38687">
    <property type="entry name" value="CELL DIVISION PROTEIN DEDD-RELATED"/>
    <property type="match status" value="1"/>
</dbReference>
<comment type="caution">
    <text evidence="4">The sequence shown here is derived from an EMBL/GenBank/DDBJ whole genome shotgun (WGS) entry which is preliminary data.</text>
</comment>
<dbReference type="Gene3D" id="3.30.70.1070">
    <property type="entry name" value="Sporulation related repeat"/>
    <property type="match status" value="1"/>
</dbReference>
<dbReference type="InterPro" id="IPR052521">
    <property type="entry name" value="Cell_div_SPOR-domain"/>
</dbReference>
<proteinExistence type="predicted"/>
<dbReference type="AlphaFoldDB" id="A0A080LUM6"/>
<protein>
    <submittedName>
        <fullName evidence="4">Cell division protein FtsN</fullName>
    </submittedName>
</protein>
<gene>
    <name evidence="4" type="ORF">AW09_002586</name>
</gene>
<feature type="region of interest" description="Disordered" evidence="1">
    <location>
        <begin position="58"/>
        <end position="196"/>
    </location>
</feature>
<evidence type="ECO:0000259" key="3">
    <source>
        <dbReference type="PROSITE" id="PS51724"/>
    </source>
</evidence>
<feature type="compositionally biased region" description="Low complexity" evidence="1">
    <location>
        <begin position="83"/>
        <end position="92"/>
    </location>
</feature>
<sequence>MIGGPKTSMSLDMKPRKAPPARKSGGGTLFGLFIGLVIGVIGVAGVVWYINKAPLPFTTTGQQPKLPPPVAGKPPAATPEVPPVASAPVALPGKPGDPVTEKPRFDFYKILPGNAEAIPDPKPEEAKPAEARPVPAKPTETKPIETKPSETKPADVKPAETKPTESKAAASKTAESKPADAKPADSTRSKADGTLKEPLYLQAGSFQSANEADNQKARLALLGTEAQIQQVMLQDKVWYRVRIGPYQKIDDVNHLRADLARQGIDANVVRKD</sequence>
<dbReference type="GO" id="GO:0030428">
    <property type="term" value="C:cell septum"/>
    <property type="evidence" value="ECO:0007669"/>
    <property type="project" value="TreeGrafter"/>
</dbReference>
<keyword evidence="4" id="KW-0132">Cell division</keyword>
<evidence type="ECO:0000313" key="5">
    <source>
        <dbReference type="Proteomes" id="UP000020077"/>
    </source>
</evidence>
<feature type="compositionally biased region" description="Basic and acidic residues" evidence="1">
    <location>
        <begin position="174"/>
        <end position="195"/>
    </location>
</feature>
<keyword evidence="2" id="KW-0812">Transmembrane</keyword>
<dbReference type="PANTHER" id="PTHR38687:SF1">
    <property type="entry name" value="CELL DIVISION PROTEIN DEDD"/>
    <property type="match status" value="1"/>
</dbReference>
<dbReference type="Pfam" id="PF05036">
    <property type="entry name" value="SPOR"/>
    <property type="match status" value="1"/>
</dbReference>
<dbReference type="PROSITE" id="PS51724">
    <property type="entry name" value="SPOR"/>
    <property type="match status" value="1"/>
</dbReference>
<feature type="compositionally biased region" description="Pro residues" evidence="1">
    <location>
        <begin position="65"/>
        <end position="82"/>
    </location>
</feature>
<feature type="compositionally biased region" description="Basic and acidic residues" evidence="1">
    <location>
        <begin position="119"/>
        <end position="130"/>
    </location>
</feature>
<name>A0A080LUM6_9PROT</name>
<evidence type="ECO:0000256" key="2">
    <source>
        <dbReference type="SAM" id="Phobius"/>
    </source>
</evidence>
<feature type="region of interest" description="Disordered" evidence="1">
    <location>
        <begin position="1"/>
        <end position="22"/>
    </location>
</feature>
<keyword evidence="4" id="KW-0131">Cell cycle</keyword>
<keyword evidence="2" id="KW-0472">Membrane</keyword>
<dbReference type="InterPro" id="IPR007730">
    <property type="entry name" value="SPOR-like_dom"/>
</dbReference>
<evidence type="ECO:0000313" key="4">
    <source>
        <dbReference type="EMBL" id="KFB72228.1"/>
    </source>
</evidence>
<reference evidence="4 5" key="1">
    <citation type="submission" date="2014-02" db="EMBL/GenBank/DDBJ databases">
        <title>Expanding our view of genomic diversity in Candidatus Accumulibacter clades.</title>
        <authorList>
            <person name="Skennerton C.T."/>
            <person name="Barr J.J."/>
            <person name="Slater F.R."/>
            <person name="Bond P.L."/>
            <person name="Tyson G.W."/>
        </authorList>
    </citation>
    <scope>NUCLEOTIDE SEQUENCE [LARGE SCALE GENOMIC DNA]</scope>
    <source>
        <strain evidence="5">BA-91</strain>
    </source>
</reference>
<dbReference type="Proteomes" id="UP000020077">
    <property type="component" value="Unassembled WGS sequence"/>
</dbReference>
<dbReference type="GO" id="GO:0042834">
    <property type="term" value="F:peptidoglycan binding"/>
    <property type="evidence" value="ECO:0007669"/>
    <property type="project" value="InterPro"/>
</dbReference>
<keyword evidence="2" id="KW-1133">Transmembrane helix</keyword>
<feature type="compositionally biased region" description="Basic and acidic residues" evidence="1">
    <location>
        <begin position="139"/>
        <end position="165"/>
    </location>
</feature>
<accession>A0A080LUM6</accession>
<feature type="transmembrane region" description="Helical" evidence="2">
    <location>
        <begin position="29"/>
        <end position="50"/>
    </location>
</feature>
<evidence type="ECO:0000256" key="1">
    <source>
        <dbReference type="SAM" id="MobiDB-lite"/>
    </source>
</evidence>
<dbReference type="InterPro" id="IPR036680">
    <property type="entry name" value="SPOR-like_sf"/>
</dbReference>
<dbReference type="GO" id="GO:0032506">
    <property type="term" value="P:cytokinetic process"/>
    <property type="evidence" value="ECO:0007669"/>
    <property type="project" value="TreeGrafter"/>
</dbReference>
<organism evidence="4 5">
    <name type="scientific">Candidatus Accumulibacter phosphatis</name>
    <dbReference type="NCBI Taxonomy" id="327160"/>
    <lineage>
        <taxon>Bacteria</taxon>
        <taxon>Pseudomonadati</taxon>
        <taxon>Pseudomonadota</taxon>
        <taxon>Betaproteobacteria</taxon>
        <taxon>Candidatus Accumulibacter</taxon>
    </lineage>
</organism>
<dbReference type="GO" id="GO:0032153">
    <property type="term" value="C:cell division site"/>
    <property type="evidence" value="ECO:0007669"/>
    <property type="project" value="TreeGrafter"/>
</dbReference>
<feature type="domain" description="SPOR" evidence="3">
    <location>
        <begin position="193"/>
        <end position="272"/>
    </location>
</feature>
<dbReference type="SUPFAM" id="SSF110997">
    <property type="entry name" value="Sporulation related repeat"/>
    <property type="match status" value="1"/>
</dbReference>
<dbReference type="EMBL" id="JDVG02000420">
    <property type="protein sequence ID" value="KFB72228.1"/>
    <property type="molecule type" value="Genomic_DNA"/>
</dbReference>